<organism evidence="1 2">
    <name type="scientific">Spongiibacter nanhainus</name>
    <dbReference type="NCBI Taxonomy" id="2794344"/>
    <lineage>
        <taxon>Bacteria</taxon>
        <taxon>Pseudomonadati</taxon>
        <taxon>Pseudomonadota</taxon>
        <taxon>Gammaproteobacteria</taxon>
        <taxon>Cellvibrionales</taxon>
        <taxon>Spongiibacteraceae</taxon>
        <taxon>Spongiibacter</taxon>
    </lineage>
</organism>
<dbReference type="Proteomes" id="UP000596063">
    <property type="component" value="Chromosome"/>
</dbReference>
<dbReference type="KEGG" id="snan:I6N98_08520"/>
<gene>
    <name evidence="1" type="ORF">I6N98_08520</name>
</gene>
<dbReference type="EMBL" id="CP066167">
    <property type="protein sequence ID" value="QQD19861.1"/>
    <property type="molecule type" value="Genomic_DNA"/>
</dbReference>
<proteinExistence type="predicted"/>
<evidence type="ECO:0000313" key="1">
    <source>
        <dbReference type="EMBL" id="QQD19861.1"/>
    </source>
</evidence>
<reference evidence="1 2" key="1">
    <citation type="submission" date="2020-12" db="EMBL/GenBank/DDBJ databases">
        <authorList>
            <person name="Shan Y."/>
        </authorList>
    </citation>
    <scope>NUCLEOTIDE SEQUENCE [LARGE SCALE GENOMIC DNA]</scope>
    <source>
        <strain evidence="2">csc3.9</strain>
    </source>
</reference>
<dbReference type="RefSeq" id="WP_198571345.1">
    <property type="nucleotide sequence ID" value="NZ_CP066167.1"/>
</dbReference>
<protein>
    <submittedName>
        <fullName evidence="1">Uncharacterized protein</fullName>
    </submittedName>
</protein>
<sequence length="292" mass="33224">MSREGLSTSALARHLALPLPQLFTLLKDYGWIRKVEGGWELTAKGEFEGGRYINSRRYGRYIVWPEEIGSHPLLQSLESNRLLSVSELSQRLHVKGAMINRILVALGWMRPGVLGWRLTQEGQAQGGQVFENQTSQLSYALWPEDVLQDSALLWFCRQLLEAEQSTSEPGQEGEDLFSGATGQVVSLDGSLCPSPAHRVIAQWLYLAGIRYAMQQPLPGMAELQSDFYLPEFRLYLDYWGDADKPDILNKRMQRSEYYRENDASAVEVYPEDLADLDDTLGRRLIELNVTFY</sequence>
<name>A0A7T4R3N9_9GAMM</name>
<accession>A0A7T4R3N9</accession>
<keyword evidence="2" id="KW-1185">Reference proteome</keyword>
<evidence type="ECO:0000313" key="2">
    <source>
        <dbReference type="Proteomes" id="UP000596063"/>
    </source>
</evidence>
<dbReference type="AlphaFoldDB" id="A0A7T4R3N9"/>